<protein>
    <recommendedName>
        <fullName evidence="2 3">Segregation and condensation protein A</fullName>
    </recommendedName>
</protein>
<dbReference type="Gene3D" id="1.10.10.580">
    <property type="entry name" value="Structural maintenance of chromosome 1. Chain E"/>
    <property type="match status" value="1"/>
</dbReference>
<dbReference type="HAMAP" id="MF_01805">
    <property type="entry name" value="ScpA"/>
    <property type="match status" value="1"/>
</dbReference>
<dbReference type="PATRIC" id="fig|1423718.3.peg.1832"/>
<dbReference type="InterPro" id="IPR003768">
    <property type="entry name" value="ScpA"/>
</dbReference>
<dbReference type="GO" id="GO:0051301">
    <property type="term" value="P:cell division"/>
    <property type="evidence" value="ECO:0007669"/>
    <property type="project" value="UniProtKB-KW"/>
</dbReference>
<keyword evidence="3" id="KW-0132">Cell division</keyword>
<dbReference type="GeneID" id="75137301"/>
<dbReference type="Proteomes" id="UP000051008">
    <property type="component" value="Unassembled WGS sequence"/>
</dbReference>
<evidence type="ECO:0000313" key="4">
    <source>
        <dbReference type="EMBL" id="KRM64625.1"/>
    </source>
</evidence>
<evidence type="ECO:0000313" key="5">
    <source>
        <dbReference type="Proteomes" id="UP000051008"/>
    </source>
</evidence>
<dbReference type="GO" id="GO:0006260">
    <property type="term" value="P:DNA replication"/>
    <property type="evidence" value="ECO:0007669"/>
    <property type="project" value="UniProtKB-UniRule"/>
</dbReference>
<comment type="function">
    <text evidence="3">Participates in chromosomal partition during cell division. May act via the formation of a condensin-like complex containing Smc and ScpB that pull DNA away from mid-cell into both cell halves.</text>
</comment>
<evidence type="ECO:0000256" key="1">
    <source>
        <dbReference type="ARBA" id="ARBA00022829"/>
    </source>
</evidence>
<reference evidence="4 5" key="1">
    <citation type="journal article" date="2015" name="Genome Announc.">
        <title>Expanding the biotechnology potential of lactobacilli through comparative genomics of 213 strains and associated genera.</title>
        <authorList>
            <person name="Sun Z."/>
            <person name="Harris H.M."/>
            <person name="McCann A."/>
            <person name="Guo C."/>
            <person name="Argimon S."/>
            <person name="Zhang W."/>
            <person name="Yang X."/>
            <person name="Jeffery I.B."/>
            <person name="Cooney J.C."/>
            <person name="Kagawa T.F."/>
            <person name="Liu W."/>
            <person name="Song Y."/>
            <person name="Salvetti E."/>
            <person name="Wrobel A."/>
            <person name="Rasinkangas P."/>
            <person name="Parkhill J."/>
            <person name="Rea M.C."/>
            <person name="O'Sullivan O."/>
            <person name="Ritari J."/>
            <person name="Douillard F.P."/>
            <person name="Paul Ross R."/>
            <person name="Yang R."/>
            <person name="Briner A.E."/>
            <person name="Felis G.E."/>
            <person name="de Vos W.M."/>
            <person name="Barrangou R."/>
            <person name="Klaenhammer T.R."/>
            <person name="Caufield P.W."/>
            <person name="Cui Y."/>
            <person name="Zhang H."/>
            <person name="O'Toole P.W."/>
        </authorList>
    </citation>
    <scope>NUCLEOTIDE SEQUENCE [LARGE SCALE GENOMIC DNA]</scope>
    <source>
        <strain evidence="4 5">DSM 20509</strain>
    </source>
</reference>
<dbReference type="AlphaFoldDB" id="A0A0R2AB02"/>
<dbReference type="Gene3D" id="6.10.250.2410">
    <property type="match status" value="1"/>
</dbReference>
<keyword evidence="3" id="KW-0131">Cell cycle</keyword>
<comment type="similarity">
    <text evidence="3">Belongs to the ScpA family.</text>
</comment>
<dbReference type="OrthoDB" id="9811016at2"/>
<keyword evidence="5" id="KW-1185">Reference proteome</keyword>
<dbReference type="GO" id="GO:0005737">
    <property type="term" value="C:cytoplasm"/>
    <property type="evidence" value="ECO:0007669"/>
    <property type="project" value="UniProtKB-SubCell"/>
</dbReference>
<name>A0A0R2AB02_9LACO</name>
<keyword evidence="1 3" id="KW-0159">Chromosome partition</keyword>
<proteinExistence type="inferred from homology"/>
<gene>
    <name evidence="3" type="primary">scpA</name>
    <name evidence="4" type="ORF">FC14_GL001765</name>
</gene>
<comment type="subcellular location">
    <subcellularLocation>
        <location evidence="3">Cytoplasm</location>
    </subcellularLocation>
    <text evidence="3">Associated with two foci at the outer edges of the nucleoid region in young cells, and at four foci within both cell halves in older cells.</text>
</comment>
<dbReference type="Pfam" id="PF02616">
    <property type="entry name" value="SMC_ScpA"/>
    <property type="match status" value="1"/>
</dbReference>
<comment type="subunit">
    <text evidence="3">Component of a cohesin-like complex composed of ScpA, ScpB and the Smc homodimer, in which ScpA and ScpB bind to the head domain of Smc. The presence of the three proteins is required for the association of the complex with DNA.</text>
</comment>
<keyword evidence="3" id="KW-0963">Cytoplasm</keyword>
<dbReference type="PANTHER" id="PTHR33969">
    <property type="entry name" value="SEGREGATION AND CONDENSATION PROTEIN A"/>
    <property type="match status" value="1"/>
</dbReference>
<evidence type="ECO:0000256" key="3">
    <source>
        <dbReference type="HAMAP-Rule" id="MF_01805"/>
    </source>
</evidence>
<accession>A0A0R2AB02</accession>
<dbReference type="GO" id="GO:0007059">
    <property type="term" value="P:chromosome segregation"/>
    <property type="evidence" value="ECO:0007669"/>
    <property type="project" value="UniProtKB-UniRule"/>
</dbReference>
<sequence>MANESEQTKLTFKLASFEGPLDLLLHLIKQNEMDIYDIPMVTITSQYLAYLHQMQTLELDIAGEYLVMAATLLNIKSKMLLPNQPVEVEADYEDPREDLVQQLVLHQTFQLAAEKLKDFATERQKSVGREQAQVPSDAKLGQLKAGATTVANLQQAFARLLAKKQLVKPVKRQVYQERYNLKDTLVVLKQKIRQAKAPIYFDSLFADQTDLEQVVTTFLALLELVKQGTVVAKQEVTLGPILMISGEKDAF</sequence>
<dbReference type="EMBL" id="AYYP01000029">
    <property type="protein sequence ID" value="KRM64625.1"/>
    <property type="molecule type" value="Genomic_DNA"/>
</dbReference>
<organism evidence="4 5">
    <name type="scientific">Ligilactobacillus agilis DSM 20509</name>
    <dbReference type="NCBI Taxonomy" id="1423718"/>
    <lineage>
        <taxon>Bacteria</taxon>
        <taxon>Bacillati</taxon>
        <taxon>Bacillota</taxon>
        <taxon>Bacilli</taxon>
        <taxon>Lactobacillales</taxon>
        <taxon>Lactobacillaceae</taxon>
        <taxon>Ligilactobacillus</taxon>
    </lineage>
</organism>
<dbReference type="RefSeq" id="WP_056976612.1">
    <property type="nucleotide sequence ID" value="NZ_AYYP01000029.1"/>
</dbReference>
<evidence type="ECO:0000256" key="2">
    <source>
        <dbReference type="ARBA" id="ARBA00044777"/>
    </source>
</evidence>
<dbReference type="InterPro" id="IPR023093">
    <property type="entry name" value="ScpA-like_C"/>
</dbReference>
<comment type="caution">
    <text evidence="4">The sequence shown here is derived from an EMBL/GenBank/DDBJ whole genome shotgun (WGS) entry which is preliminary data.</text>
</comment>
<dbReference type="PANTHER" id="PTHR33969:SF2">
    <property type="entry name" value="SEGREGATION AND CONDENSATION PROTEIN A"/>
    <property type="match status" value="1"/>
</dbReference>